<evidence type="ECO:0000256" key="9">
    <source>
        <dbReference type="SAM" id="Phobius"/>
    </source>
</evidence>
<evidence type="ECO:0000256" key="6">
    <source>
        <dbReference type="ARBA" id="ARBA00023012"/>
    </source>
</evidence>
<feature type="compositionally biased region" description="Low complexity" evidence="8">
    <location>
        <begin position="893"/>
        <end position="908"/>
    </location>
</feature>
<evidence type="ECO:0000256" key="8">
    <source>
        <dbReference type="SAM" id="MobiDB-lite"/>
    </source>
</evidence>
<reference evidence="11" key="1">
    <citation type="submission" date="2021-02" db="EMBL/GenBank/DDBJ databases">
        <title>Natronoglycomyces albus gen. nov., sp. nov, a haloalkaliphilic actinobacterium from a soda solonchak soil.</title>
        <authorList>
            <person name="Sorokin D.Y."/>
            <person name="Khijniak T.V."/>
            <person name="Zakharycheva A.P."/>
            <person name="Boueva O.V."/>
            <person name="Ariskina E.V."/>
            <person name="Hahnke R.L."/>
            <person name="Bunk B."/>
            <person name="Sproer C."/>
            <person name="Schumann P."/>
            <person name="Evtushenko L.I."/>
            <person name="Kublanov I.V."/>
        </authorList>
    </citation>
    <scope>NUCLEOTIDE SEQUENCE</scope>
    <source>
        <strain evidence="11">DSM 106290</strain>
    </source>
</reference>
<dbReference type="InterPro" id="IPR036890">
    <property type="entry name" value="HATPase_C_sf"/>
</dbReference>
<dbReference type="GO" id="GO:0004673">
    <property type="term" value="F:protein histidine kinase activity"/>
    <property type="evidence" value="ECO:0007669"/>
    <property type="project" value="UniProtKB-EC"/>
</dbReference>
<dbReference type="InterPro" id="IPR003594">
    <property type="entry name" value="HATPase_dom"/>
</dbReference>
<dbReference type="InterPro" id="IPR050980">
    <property type="entry name" value="2C_sensor_his_kinase"/>
</dbReference>
<feature type="transmembrane region" description="Helical" evidence="9">
    <location>
        <begin position="341"/>
        <end position="363"/>
    </location>
</feature>
<dbReference type="PANTHER" id="PTHR44936">
    <property type="entry name" value="SENSOR PROTEIN CREC"/>
    <property type="match status" value="1"/>
</dbReference>
<evidence type="ECO:0000256" key="2">
    <source>
        <dbReference type="ARBA" id="ARBA00012438"/>
    </source>
</evidence>
<feature type="region of interest" description="Disordered" evidence="8">
    <location>
        <begin position="800"/>
        <end position="1055"/>
    </location>
</feature>
<name>A0A895XT73_9ACTN</name>
<dbReference type="SUPFAM" id="SSF55874">
    <property type="entry name" value="ATPase domain of HSP90 chaperone/DNA topoisomerase II/histidine kinase"/>
    <property type="match status" value="1"/>
</dbReference>
<keyword evidence="12" id="KW-1185">Reference proteome</keyword>
<dbReference type="EMBL" id="CP070496">
    <property type="protein sequence ID" value="QSB05736.1"/>
    <property type="molecule type" value="Genomic_DNA"/>
</dbReference>
<keyword evidence="3" id="KW-0597">Phosphoprotein</keyword>
<dbReference type="PANTHER" id="PTHR44936:SF9">
    <property type="entry name" value="SENSOR PROTEIN CREC"/>
    <property type="match status" value="1"/>
</dbReference>
<dbReference type="PROSITE" id="PS50109">
    <property type="entry name" value="HIS_KIN"/>
    <property type="match status" value="1"/>
</dbReference>
<dbReference type="Gene3D" id="3.30.565.10">
    <property type="entry name" value="Histidine kinase-like ATPase, C-terminal domain"/>
    <property type="match status" value="1"/>
</dbReference>
<dbReference type="Pfam" id="PF08376">
    <property type="entry name" value="NIT"/>
    <property type="match status" value="1"/>
</dbReference>
<dbReference type="KEGG" id="nav:JQS30_02060"/>
<sequence length="1055" mass="113863">MSTSSSKRAASTASRGPFGLPRISDIRIRSKLGLILMVPLIVLVGVAGLRVADLSNRAFESDDMATLVEFNTVASEMRYYLQTERAAMVMYLRGDGNVAGAEEDIYEFSNVSAAATHVDERLAALARGADNLPELGEELVSPVLQLGGTMELIDVARADAEEDPESVSVHSIARTYQNAVERLVEIAEISSRIVTDPEIARKLQVIALTTKTVEQLEEQRATAINIGDGQAFRNHARWSSFIGYGENRKQAVDDLKRILSMEEEEKLFYSPGGFASVEAQPASRFETLASAAGPGQGLDVDIEVIESYNAILEMSRVFISDLEEQVLEEARANRDAQIFQLLLETILILAAFVIASLVALAIARNMAGGLRRLREGALEVAHVKLPQAVAQMRDSESIGNKTPQQVVDEAGDPLKINQRDEIGNVAHSFNIVHKEAIRVAAEQAGLRASVSQMFINLARRSQGLVDRLIGHLDQLERDEDNPDRLAELFKLDHLATRMRRNDENLLVLAGADSTRQERHPAQISDILQAAQSEVEQYTRIDFGQVQTHRMAKPAAVNDMVHLVAELMDNSTSFSPPEIPVLVEARETTRGITIQVIDQGIGISQAQLEELNQQMREATDEGIDLASSRMMGLTVVARLAQRHGVTVELMRGNPRGTVAEVHLPDSMLVEPPLPGRHAEGGAANTGLQHTGTHEALPAAPDNPSGLFDTQPSAPVSPPMNSPSIPAPRAEPQPRGLEPQPRGYEDGRGYGSDRYGSKELPASAEPLMFKPGGYTDEDRKNGKVMEVTGEIVSSQHVALPKIELDAAPAPEPPPAWPAADGDKSTATPTPASPDRVSAVDETMELPIFREAESAWFKAATPAPRPVAEEDAGPVTDYPNEPYSSSAFPEAVRPQPNRSAASGPPSSASRPDASEEMRSSAAASTPEPSRRSSSADELSSVASHEPTTDSSQPVDEDLGRRRLSSAGNNGSASETGYAWRTAADDGWQQAESALSAEPEEQTATGLPKRRPGEKLVPGGVQQQQETLQSRKRNPEGVRGLLSAYHRGVQRGRGGSGSA</sequence>
<evidence type="ECO:0000256" key="7">
    <source>
        <dbReference type="SAM" id="Coils"/>
    </source>
</evidence>
<evidence type="ECO:0000256" key="1">
    <source>
        <dbReference type="ARBA" id="ARBA00000085"/>
    </source>
</evidence>
<keyword evidence="4" id="KW-0808">Transferase</keyword>
<dbReference type="AlphaFoldDB" id="A0A895XT73"/>
<dbReference type="GO" id="GO:0000160">
    <property type="term" value="P:phosphorelay signal transduction system"/>
    <property type="evidence" value="ECO:0007669"/>
    <property type="project" value="UniProtKB-KW"/>
</dbReference>
<accession>A0A895XT73</accession>
<evidence type="ECO:0000259" key="10">
    <source>
        <dbReference type="PROSITE" id="PS50109"/>
    </source>
</evidence>
<feature type="compositionally biased region" description="Polar residues" evidence="8">
    <location>
        <begin position="962"/>
        <end position="971"/>
    </location>
</feature>
<evidence type="ECO:0000313" key="12">
    <source>
        <dbReference type="Proteomes" id="UP000662939"/>
    </source>
</evidence>
<dbReference type="RefSeq" id="WP_213171748.1">
    <property type="nucleotide sequence ID" value="NZ_CP070496.1"/>
</dbReference>
<keyword evidence="5" id="KW-0418">Kinase</keyword>
<evidence type="ECO:0000256" key="4">
    <source>
        <dbReference type="ARBA" id="ARBA00022679"/>
    </source>
</evidence>
<dbReference type="InterPro" id="IPR013587">
    <property type="entry name" value="Nitrate/nitrite_sensing"/>
</dbReference>
<dbReference type="InterPro" id="IPR005467">
    <property type="entry name" value="His_kinase_dom"/>
</dbReference>
<keyword evidence="9" id="KW-0472">Membrane</keyword>
<feature type="transmembrane region" description="Helical" evidence="9">
    <location>
        <begin position="32"/>
        <end position="52"/>
    </location>
</feature>
<evidence type="ECO:0000256" key="5">
    <source>
        <dbReference type="ARBA" id="ARBA00022777"/>
    </source>
</evidence>
<protein>
    <recommendedName>
        <fullName evidence="2">histidine kinase</fullName>
        <ecNumber evidence="2">2.7.13.3</ecNumber>
    </recommendedName>
</protein>
<evidence type="ECO:0000313" key="11">
    <source>
        <dbReference type="EMBL" id="QSB05736.1"/>
    </source>
</evidence>
<evidence type="ECO:0000256" key="3">
    <source>
        <dbReference type="ARBA" id="ARBA00022553"/>
    </source>
</evidence>
<organism evidence="11 12">
    <name type="scientific">Natronoglycomyces albus</name>
    <dbReference type="NCBI Taxonomy" id="2811108"/>
    <lineage>
        <taxon>Bacteria</taxon>
        <taxon>Bacillati</taxon>
        <taxon>Actinomycetota</taxon>
        <taxon>Actinomycetes</taxon>
        <taxon>Glycomycetales</taxon>
        <taxon>Glycomycetaceae</taxon>
        <taxon>Natronoglycomyces</taxon>
    </lineage>
</organism>
<keyword evidence="9" id="KW-1133">Transmembrane helix</keyword>
<dbReference type="Gene3D" id="6.10.340.10">
    <property type="match status" value="1"/>
</dbReference>
<keyword evidence="7" id="KW-0175">Coiled coil</keyword>
<keyword evidence="6" id="KW-0902">Two-component regulatory system</keyword>
<comment type="catalytic activity">
    <reaction evidence="1">
        <text>ATP + protein L-histidine = ADP + protein N-phospho-L-histidine.</text>
        <dbReference type="EC" id="2.7.13.3"/>
    </reaction>
</comment>
<keyword evidence="9" id="KW-0812">Transmembrane</keyword>
<dbReference type="EC" id="2.7.13.3" evidence="2"/>
<dbReference type="SMART" id="SM00387">
    <property type="entry name" value="HATPase_c"/>
    <property type="match status" value="1"/>
</dbReference>
<feature type="coiled-coil region" evidence="7">
    <location>
        <begin position="600"/>
        <end position="627"/>
    </location>
</feature>
<feature type="compositionally biased region" description="Pro residues" evidence="8">
    <location>
        <begin position="713"/>
        <end position="729"/>
    </location>
</feature>
<gene>
    <name evidence="11" type="ORF">JQS30_02060</name>
</gene>
<proteinExistence type="predicted"/>
<dbReference type="Proteomes" id="UP000662939">
    <property type="component" value="Chromosome"/>
</dbReference>
<feature type="region of interest" description="Disordered" evidence="8">
    <location>
        <begin position="671"/>
        <end position="778"/>
    </location>
</feature>
<dbReference type="Pfam" id="PF02518">
    <property type="entry name" value="HATPase_c"/>
    <property type="match status" value="1"/>
</dbReference>
<feature type="domain" description="Histidine kinase" evidence="10">
    <location>
        <begin position="559"/>
        <end position="666"/>
    </location>
</feature>